<accession>A0A238IZ47</accession>
<dbReference type="InterPro" id="IPR006311">
    <property type="entry name" value="TAT_signal"/>
</dbReference>
<dbReference type="InterPro" id="IPR008869">
    <property type="entry name" value="MlaC/ttg2D"/>
</dbReference>
<evidence type="ECO:0000256" key="1">
    <source>
        <dbReference type="SAM" id="SignalP"/>
    </source>
</evidence>
<feature type="signal peptide" evidence="1">
    <location>
        <begin position="1"/>
        <end position="20"/>
    </location>
</feature>
<dbReference type="InterPro" id="IPR042245">
    <property type="entry name" value="Tgt2/MlaC_sf"/>
</dbReference>
<gene>
    <name evidence="2" type="ORF">BOA8489_01416</name>
</gene>
<dbReference type="EMBL" id="FXXQ01000003">
    <property type="protein sequence ID" value="SMX23311.1"/>
    <property type="molecule type" value="Genomic_DNA"/>
</dbReference>
<dbReference type="PANTHER" id="PTHR36573:SF1">
    <property type="entry name" value="INTERMEMBRANE PHOSPHOLIPID TRANSPORT SYSTEM BINDING PROTEIN MLAC"/>
    <property type="match status" value="1"/>
</dbReference>
<reference evidence="2 3" key="1">
    <citation type="submission" date="2017-05" db="EMBL/GenBank/DDBJ databases">
        <authorList>
            <person name="Song R."/>
            <person name="Chenine A.L."/>
            <person name="Ruprecht R.M."/>
        </authorList>
    </citation>
    <scope>NUCLEOTIDE SEQUENCE [LARGE SCALE GENOMIC DNA]</scope>
    <source>
        <strain evidence="2 3">CECT 8489</strain>
    </source>
</reference>
<name>A0A238IZ47_9RHOB</name>
<protein>
    <submittedName>
        <fullName evidence="2">Toluene tolerance, Ttg2</fullName>
    </submittedName>
</protein>
<dbReference type="PROSITE" id="PS51318">
    <property type="entry name" value="TAT"/>
    <property type="match status" value="1"/>
</dbReference>
<dbReference type="PANTHER" id="PTHR36573">
    <property type="entry name" value="INTERMEMBRANE PHOSPHOLIPID TRANSPORT SYSTEM BINDING PROTEIN MLAC"/>
    <property type="match status" value="1"/>
</dbReference>
<proteinExistence type="predicted"/>
<dbReference type="Gene3D" id="3.10.450.710">
    <property type="entry name" value="Tgt2/MlaC"/>
    <property type="match status" value="1"/>
</dbReference>
<dbReference type="OrthoDB" id="7839352at2"/>
<keyword evidence="1" id="KW-0732">Signal</keyword>
<keyword evidence="3" id="KW-1185">Reference proteome</keyword>
<dbReference type="RefSeq" id="WP_093973281.1">
    <property type="nucleotide sequence ID" value="NZ_FXXQ01000003.1"/>
</dbReference>
<evidence type="ECO:0000313" key="3">
    <source>
        <dbReference type="Proteomes" id="UP000201838"/>
    </source>
</evidence>
<sequence>MNKLTRRTTLAGMISAIALAASPAFTLNTAQARGLIDEVVAKINSVINSGKSEAAMYRDFEALFNRYADVPTISRSALGPPARSASSQQLSQFSDAFAGYLARKYGKQFRDFIGGEITVEDARQVKSFQEVQAVAKLRGQSPFAVTFMVSDRSGSNLFFDLLIEGISLLKSERAEIGAMLDKNGGNIDALIRDLKSAG</sequence>
<evidence type="ECO:0000313" key="2">
    <source>
        <dbReference type="EMBL" id="SMX23311.1"/>
    </source>
</evidence>
<dbReference type="Proteomes" id="UP000201838">
    <property type="component" value="Unassembled WGS sequence"/>
</dbReference>
<organism evidence="2 3">
    <name type="scientific">Boseongicola aestuarii</name>
    <dbReference type="NCBI Taxonomy" id="1470561"/>
    <lineage>
        <taxon>Bacteria</taxon>
        <taxon>Pseudomonadati</taxon>
        <taxon>Pseudomonadota</taxon>
        <taxon>Alphaproteobacteria</taxon>
        <taxon>Rhodobacterales</taxon>
        <taxon>Paracoccaceae</taxon>
        <taxon>Boseongicola</taxon>
    </lineage>
</organism>
<feature type="chain" id="PRO_5012986179" evidence="1">
    <location>
        <begin position="21"/>
        <end position="198"/>
    </location>
</feature>
<dbReference type="AlphaFoldDB" id="A0A238IZ47"/>
<dbReference type="Pfam" id="PF05494">
    <property type="entry name" value="MlaC"/>
    <property type="match status" value="1"/>
</dbReference>